<dbReference type="Proteomes" id="UP000015441">
    <property type="component" value="Unassembled WGS sequence"/>
</dbReference>
<protein>
    <submittedName>
        <fullName evidence="2">Uncharacterized protein</fullName>
    </submittedName>
</protein>
<dbReference type="InParanoid" id="N1JEJ6"/>
<feature type="region of interest" description="Disordered" evidence="1">
    <location>
        <begin position="1"/>
        <end position="32"/>
    </location>
</feature>
<dbReference type="HOGENOM" id="CLU_1467919_0_0_1"/>
<proteinExistence type="predicted"/>
<evidence type="ECO:0000313" key="3">
    <source>
        <dbReference type="Proteomes" id="UP000015441"/>
    </source>
</evidence>
<sequence>MSSSELLCFRKPSLQSSSISESIRPQLDSEKRENEFIYAQPPLILRPDPSRHHELTGTRVRRDLVTPPASLWNRNPQVQLPSEPGEVESRVSQAVQECSAQATLSLESALKSMSSAIASANLASSSAQHSAEQAISLANVSASRAISSAMATQTETSVGSAIESTASGGASPSMLPTSASNQIQ</sequence>
<evidence type="ECO:0000313" key="2">
    <source>
        <dbReference type="EMBL" id="CCU81668.1"/>
    </source>
</evidence>
<comment type="caution">
    <text evidence="2">The sequence shown here is derived from an EMBL/GenBank/DDBJ whole genome shotgun (WGS) entry which is preliminary data.</text>
</comment>
<dbReference type="OrthoDB" id="10383044at2759"/>
<name>N1JEJ6_BLUG1</name>
<reference evidence="2 3" key="1">
    <citation type="journal article" date="2010" name="Science">
        <title>Genome expansion and gene loss in powdery mildew fungi reveal tradeoffs in extreme parasitism.</title>
        <authorList>
            <person name="Spanu P.D."/>
            <person name="Abbott J.C."/>
            <person name="Amselem J."/>
            <person name="Burgis T.A."/>
            <person name="Soanes D.M."/>
            <person name="Stueber K."/>
            <person name="Ver Loren van Themaat E."/>
            <person name="Brown J.K.M."/>
            <person name="Butcher S.A."/>
            <person name="Gurr S.J."/>
            <person name="Lebrun M.-H."/>
            <person name="Ridout C.J."/>
            <person name="Schulze-Lefert P."/>
            <person name="Talbot N.J."/>
            <person name="Ahmadinejad N."/>
            <person name="Ametz C."/>
            <person name="Barton G.R."/>
            <person name="Benjdia M."/>
            <person name="Bidzinski P."/>
            <person name="Bindschedler L.V."/>
            <person name="Both M."/>
            <person name="Brewer M.T."/>
            <person name="Cadle-Davidson L."/>
            <person name="Cadle-Davidson M.M."/>
            <person name="Collemare J."/>
            <person name="Cramer R."/>
            <person name="Frenkel O."/>
            <person name="Godfrey D."/>
            <person name="Harriman J."/>
            <person name="Hoede C."/>
            <person name="King B.C."/>
            <person name="Klages S."/>
            <person name="Kleemann J."/>
            <person name="Knoll D."/>
            <person name="Koti P.S."/>
            <person name="Kreplak J."/>
            <person name="Lopez-Ruiz F.J."/>
            <person name="Lu X."/>
            <person name="Maekawa T."/>
            <person name="Mahanil S."/>
            <person name="Micali C."/>
            <person name="Milgroom M.G."/>
            <person name="Montana G."/>
            <person name="Noir S."/>
            <person name="O'Connell R.J."/>
            <person name="Oberhaensli S."/>
            <person name="Parlange F."/>
            <person name="Pedersen C."/>
            <person name="Quesneville H."/>
            <person name="Reinhardt R."/>
            <person name="Rott M."/>
            <person name="Sacristan S."/>
            <person name="Schmidt S.M."/>
            <person name="Schoen M."/>
            <person name="Skamnioti P."/>
            <person name="Sommer H."/>
            <person name="Stephens A."/>
            <person name="Takahara H."/>
            <person name="Thordal-Christensen H."/>
            <person name="Vigouroux M."/>
            <person name="Wessling R."/>
            <person name="Wicker T."/>
            <person name="Panstruga R."/>
        </authorList>
    </citation>
    <scope>NUCLEOTIDE SEQUENCE [LARGE SCALE GENOMIC DNA]</scope>
    <source>
        <strain evidence="2">DH14</strain>
    </source>
</reference>
<accession>N1JEJ6</accession>
<organism evidence="2 3">
    <name type="scientific">Blumeria graminis f. sp. hordei (strain DH14)</name>
    <name type="common">Barley powdery mildew</name>
    <name type="synonym">Oidium monilioides f. sp. hordei</name>
    <dbReference type="NCBI Taxonomy" id="546991"/>
    <lineage>
        <taxon>Eukaryota</taxon>
        <taxon>Fungi</taxon>
        <taxon>Dikarya</taxon>
        <taxon>Ascomycota</taxon>
        <taxon>Pezizomycotina</taxon>
        <taxon>Leotiomycetes</taxon>
        <taxon>Erysiphales</taxon>
        <taxon>Erysiphaceae</taxon>
        <taxon>Blumeria</taxon>
        <taxon>Blumeria hordei</taxon>
    </lineage>
</organism>
<evidence type="ECO:0000256" key="1">
    <source>
        <dbReference type="SAM" id="MobiDB-lite"/>
    </source>
</evidence>
<gene>
    <name evidence="2" type="ORF">BGHDH14_bgh03748</name>
</gene>
<keyword evidence="3" id="KW-1185">Reference proteome</keyword>
<dbReference type="AlphaFoldDB" id="N1JEJ6"/>
<feature type="compositionally biased region" description="Low complexity" evidence="1">
    <location>
        <begin position="12"/>
        <end position="26"/>
    </location>
</feature>
<dbReference type="EMBL" id="CAUH01005338">
    <property type="protein sequence ID" value="CCU81668.1"/>
    <property type="molecule type" value="Genomic_DNA"/>
</dbReference>
<feature type="region of interest" description="Disordered" evidence="1">
    <location>
        <begin position="150"/>
        <end position="184"/>
    </location>
</feature>